<evidence type="ECO:0000256" key="3">
    <source>
        <dbReference type="ARBA" id="ARBA00022617"/>
    </source>
</evidence>
<comment type="catalytic activity">
    <reaction evidence="12">
        <text>heme b + 2 H(+) = protoporphyrin IX + Fe(2+)</text>
        <dbReference type="Rhea" id="RHEA:22584"/>
        <dbReference type="ChEBI" id="CHEBI:15378"/>
        <dbReference type="ChEBI" id="CHEBI:29033"/>
        <dbReference type="ChEBI" id="CHEBI:57306"/>
        <dbReference type="ChEBI" id="CHEBI:60344"/>
        <dbReference type="EC" id="4.98.1.1"/>
    </reaction>
    <physiologicalReaction direction="left-to-right" evidence="12">
        <dbReference type="Rhea" id="RHEA:22585"/>
    </physiologicalReaction>
</comment>
<keyword evidence="2 13" id="KW-0575">Peroxidase</keyword>
<dbReference type="InterPro" id="IPR011008">
    <property type="entry name" value="Dimeric_a/b-barrel"/>
</dbReference>
<keyword evidence="18" id="KW-1185">Reference proteome</keyword>
<keyword evidence="4 13" id="KW-0479">Metal-binding</keyword>
<feature type="domain" description="Dyp-type peroxidase N-terminal" evidence="15">
    <location>
        <begin position="55"/>
        <end position="206"/>
    </location>
</feature>
<name>A0ABN2DR72_9ACTN</name>
<dbReference type="PANTHER" id="PTHR30521:SF4">
    <property type="entry name" value="DEFERROCHELATASE"/>
    <property type="match status" value="1"/>
</dbReference>
<comment type="caution">
    <text evidence="17">The sequence shown here is derived from an EMBL/GenBank/DDBJ whole genome shotgun (WGS) entry which is preliminary data.</text>
</comment>
<dbReference type="PROSITE" id="PS51318">
    <property type="entry name" value="TAT"/>
    <property type="match status" value="1"/>
</dbReference>
<dbReference type="NCBIfam" id="TIGR01412">
    <property type="entry name" value="tat_substr_1"/>
    <property type="match status" value="1"/>
</dbReference>
<proteinExistence type="inferred from homology"/>
<evidence type="ECO:0000256" key="14">
    <source>
        <dbReference type="SAM" id="MobiDB-lite"/>
    </source>
</evidence>
<dbReference type="InterPro" id="IPR006311">
    <property type="entry name" value="TAT_signal"/>
</dbReference>
<dbReference type="Pfam" id="PF04261">
    <property type="entry name" value="Dyp_perox_N"/>
    <property type="match status" value="1"/>
</dbReference>
<dbReference type="InterPro" id="IPR006313">
    <property type="entry name" value="EfeB/EfeN"/>
</dbReference>
<evidence type="ECO:0000256" key="2">
    <source>
        <dbReference type="ARBA" id="ARBA00022559"/>
    </source>
</evidence>
<dbReference type="GO" id="GO:0004601">
    <property type="term" value="F:peroxidase activity"/>
    <property type="evidence" value="ECO:0007669"/>
    <property type="project" value="UniProtKB-KW"/>
</dbReference>
<feature type="signal peptide" evidence="13">
    <location>
        <begin position="1"/>
        <end position="32"/>
    </location>
</feature>
<evidence type="ECO:0000313" key="18">
    <source>
        <dbReference type="Proteomes" id="UP001501705"/>
    </source>
</evidence>
<evidence type="ECO:0000256" key="4">
    <source>
        <dbReference type="ARBA" id="ARBA00022723"/>
    </source>
</evidence>
<evidence type="ECO:0000256" key="7">
    <source>
        <dbReference type="ARBA" id="ARBA00023004"/>
    </source>
</evidence>
<dbReference type="InterPro" id="IPR048327">
    <property type="entry name" value="Dyp_perox_N"/>
</dbReference>
<accession>A0ABN2DR72</accession>
<evidence type="ECO:0000256" key="1">
    <source>
        <dbReference type="ARBA" id="ARBA00004196"/>
    </source>
</evidence>
<evidence type="ECO:0000259" key="16">
    <source>
        <dbReference type="Pfam" id="PF20628"/>
    </source>
</evidence>
<evidence type="ECO:0000256" key="13">
    <source>
        <dbReference type="RuleBase" id="RU365017"/>
    </source>
</evidence>
<evidence type="ECO:0000313" key="17">
    <source>
        <dbReference type="EMBL" id="GAA1581823.1"/>
    </source>
</evidence>
<comment type="function">
    <text evidence="13">Involved in the recovery of exogenous heme iron. Extracts iron from heme while preserving the protoporphyrin ring intact.</text>
</comment>
<evidence type="ECO:0000256" key="12">
    <source>
        <dbReference type="ARBA" id="ARBA00048856"/>
    </source>
</evidence>
<protein>
    <recommendedName>
        <fullName evidence="10 13">Deferrochelatase</fullName>
        <ecNumber evidence="13">1.11.1.-</ecNumber>
    </recommendedName>
    <alternativeName>
        <fullName evidence="11 13">Peroxidase EfeB</fullName>
    </alternativeName>
</protein>
<reference evidence="17 18" key="1">
    <citation type="journal article" date="2019" name="Int. J. Syst. Evol. Microbiol.">
        <title>The Global Catalogue of Microorganisms (GCM) 10K type strain sequencing project: providing services to taxonomists for standard genome sequencing and annotation.</title>
        <authorList>
            <consortium name="The Broad Institute Genomics Platform"/>
            <consortium name="The Broad Institute Genome Sequencing Center for Infectious Disease"/>
            <person name="Wu L."/>
            <person name="Ma J."/>
        </authorList>
    </citation>
    <scope>NUCLEOTIDE SEQUENCE [LARGE SCALE GENOMIC DNA]</scope>
    <source>
        <strain evidence="17 18">JCM 15572</strain>
    </source>
</reference>
<feature type="compositionally biased region" description="Basic and acidic residues" evidence="14">
    <location>
        <begin position="280"/>
        <end position="297"/>
    </location>
</feature>
<organism evidence="17 18">
    <name type="scientific">Kribbella hippodromi</name>
    <dbReference type="NCBI Taxonomy" id="434347"/>
    <lineage>
        <taxon>Bacteria</taxon>
        <taxon>Bacillati</taxon>
        <taxon>Actinomycetota</taxon>
        <taxon>Actinomycetes</taxon>
        <taxon>Propionibacteriales</taxon>
        <taxon>Kribbellaceae</taxon>
        <taxon>Kribbella</taxon>
    </lineage>
</organism>
<keyword evidence="7 13" id="KW-0408">Iron</keyword>
<dbReference type="Pfam" id="PF20628">
    <property type="entry name" value="Dyp_perox_C"/>
    <property type="match status" value="1"/>
</dbReference>
<feature type="chain" id="PRO_5045000890" description="Deferrochelatase" evidence="13">
    <location>
        <begin position="33"/>
        <end position="408"/>
    </location>
</feature>
<comment type="similarity">
    <text evidence="9 13">Belongs to the DyP-type peroxidase family.</text>
</comment>
<evidence type="ECO:0000256" key="11">
    <source>
        <dbReference type="ARBA" id="ARBA00033775"/>
    </source>
</evidence>
<sequence length="408" mass="43862">MKPERGGVGRRSFLRGALAGAGAAAVTGAAVADSTTAAAGPAGALQPVPFHGVRQAGVTTGQQRQAVFAAFDVVAVGKGELRDLFRTLTERARLLTTGGALPPVGITAPPADSGVLGPDMPADDLTITVGVGASLFDDRYGLKDRKPAKLTAMKEFPNDTLDASLCHGDLSLQLCASDTDTVLHALRDLARHTRGGMQLRWRIDGFHSPPRPSGTPRNLMGFKDGIVNPAESDYDKLVWVGRGNGEPPWTEGGTYQVLRQIRMLVEFWDRVSIGEQENMFGRRRDSGAPLDGNHETDSPDYAADPTGGAIPLTSHIRRANPRTPETASSQFLRRGYNYDKGIDSVGDLDLGLLFCGYQQDIARQFEAVQTRLVDEPLADYIRPVGGGYFFVLPGVRDGNDYFARSLLE</sequence>
<evidence type="ECO:0000259" key="15">
    <source>
        <dbReference type="Pfam" id="PF04261"/>
    </source>
</evidence>
<keyword evidence="5 13" id="KW-0732">Signal</keyword>
<dbReference type="EMBL" id="BAAAPH010000013">
    <property type="protein sequence ID" value="GAA1581823.1"/>
    <property type="molecule type" value="Genomic_DNA"/>
</dbReference>
<gene>
    <name evidence="17" type="ORF">GCM10009804_43030</name>
</gene>
<evidence type="ECO:0000256" key="10">
    <source>
        <dbReference type="ARBA" id="ARBA00033771"/>
    </source>
</evidence>
<evidence type="ECO:0000256" key="8">
    <source>
        <dbReference type="ARBA" id="ARBA00023239"/>
    </source>
</evidence>
<dbReference type="PANTHER" id="PTHR30521">
    <property type="entry name" value="DEFERROCHELATASE/PEROXIDASE"/>
    <property type="match status" value="1"/>
</dbReference>
<dbReference type="Proteomes" id="UP001501705">
    <property type="component" value="Unassembled WGS sequence"/>
</dbReference>
<dbReference type="SUPFAM" id="SSF54909">
    <property type="entry name" value="Dimeric alpha+beta barrel"/>
    <property type="match status" value="1"/>
</dbReference>
<feature type="region of interest" description="Disordered" evidence="14">
    <location>
        <begin position="279"/>
        <end position="306"/>
    </location>
</feature>
<keyword evidence="8" id="KW-0456">Lyase</keyword>
<dbReference type="RefSeq" id="WP_344235526.1">
    <property type="nucleotide sequence ID" value="NZ_BAAAPH010000013.1"/>
</dbReference>
<dbReference type="InterPro" id="IPR048328">
    <property type="entry name" value="Dyp_perox_C"/>
</dbReference>
<dbReference type="EC" id="1.11.1.-" evidence="13"/>
<dbReference type="NCBIfam" id="TIGR01413">
    <property type="entry name" value="Dyp_perox_fam"/>
    <property type="match status" value="1"/>
</dbReference>
<evidence type="ECO:0000256" key="6">
    <source>
        <dbReference type="ARBA" id="ARBA00023002"/>
    </source>
</evidence>
<evidence type="ECO:0000256" key="9">
    <source>
        <dbReference type="ARBA" id="ARBA00025737"/>
    </source>
</evidence>
<dbReference type="PROSITE" id="PS51404">
    <property type="entry name" value="DYP_PEROXIDASE"/>
    <property type="match status" value="1"/>
</dbReference>
<keyword evidence="6 13" id="KW-0560">Oxidoreductase</keyword>
<evidence type="ECO:0000256" key="5">
    <source>
        <dbReference type="ARBA" id="ARBA00022729"/>
    </source>
</evidence>
<comment type="subcellular location">
    <subcellularLocation>
        <location evidence="1">Cell envelope</location>
    </subcellularLocation>
</comment>
<feature type="domain" description="Dyp-type peroxidase C-terminal" evidence="16">
    <location>
        <begin position="215"/>
        <end position="395"/>
    </location>
</feature>
<comment type="cofactor">
    <cofactor evidence="13">
        <name>heme b</name>
        <dbReference type="ChEBI" id="CHEBI:60344"/>
    </cofactor>
    <text evidence="13">Binds 1 heme b (iron(II)-protoporphyrin IX) group non-covalently per subunit.</text>
</comment>
<keyword evidence="3 13" id="KW-0349">Heme</keyword>
<dbReference type="InterPro" id="IPR006314">
    <property type="entry name" value="Dyp_peroxidase"/>
</dbReference>